<dbReference type="Gene3D" id="3.90.550.50">
    <property type="match status" value="1"/>
</dbReference>
<evidence type="ECO:0000313" key="8">
    <source>
        <dbReference type="EMBL" id="TGJ87064.1"/>
    </source>
</evidence>
<keyword evidence="3 7" id="KW-0812">Transmembrane</keyword>
<evidence type="ECO:0000256" key="3">
    <source>
        <dbReference type="ARBA" id="ARBA00022692"/>
    </source>
</evidence>
<dbReference type="OrthoDB" id="414175at2759"/>
<organism evidence="8 9">
    <name type="scientific">Xylaria hypoxylon</name>
    <dbReference type="NCBI Taxonomy" id="37992"/>
    <lineage>
        <taxon>Eukaryota</taxon>
        <taxon>Fungi</taxon>
        <taxon>Dikarya</taxon>
        <taxon>Ascomycota</taxon>
        <taxon>Pezizomycotina</taxon>
        <taxon>Sordariomycetes</taxon>
        <taxon>Xylariomycetidae</taxon>
        <taxon>Xylariales</taxon>
        <taxon>Xylariaceae</taxon>
        <taxon>Xylaria</taxon>
    </lineage>
</organism>
<name>A0A4Z0YSP0_9PEZI</name>
<keyword evidence="6 7" id="KW-0472">Membrane</keyword>
<keyword evidence="9" id="KW-1185">Reference proteome</keyword>
<dbReference type="Proteomes" id="UP000297716">
    <property type="component" value="Unassembled WGS sequence"/>
</dbReference>
<dbReference type="InterPro" id="IPR026050">
    <property type="entry name" value="C1GALT1/C1GALT1_chp1"/>
</dbReference>
<comment type="similarity">
    <text evidence="2">Belongs to the glycosyltransferase 31 family. Beta3-Gal-T subfamily.</text>
</comment>
<feature type="transmembrane region" description="Helical" evidence="7">
    <location>
        <begin position="14"/>
        <end position="32"/>
    </location>
</feature>
<dbReference type="AlphaFoldDB" id="A0A4Z0YSP0"/>
<gene>
    <name evidence="8" type="ORF">E0Z10_g1676</name>
</gene>
<evidence type="ECO:0000256" key="1">
    <source>
        <dbReference type="ARBA" id="ARBA00004606"/>
    </source>
</evidence>
<evidence type="ECO:0000256" key="7">
    <source>
        <dbReference type="SAM" id="Phobius"/>
    </source>
</evidence>
<comment type="caution">
    <text evidence="8">The sequence shown here is derived from an EMBL/GenBank/DDBJ whole genome shotgun (WGS) entry which is preliminary data.</text>
</comment>
<evidence type="ECO:0000256" key="5">
    <source>
        <dbReference type="ARBA" id="ARBA00022989"/>
    </source>
</evidence>
<evidence type="ECO:0000256" key="6">
    <source>
        <dbReference type="ARBA" id="ARBA00023136"/>
    </source>
</evidence>
<dbReference type="EMBL" id="SKBN01000018">
    <property type="protein sequence ID" value="TGJ87064.1"/>
    <property type="molecule type" value="Genomic_DNA"/>
</dbReference>
<evidence type="ECO:0000256" key="2">
    <source>
        <dbReference type="ARBA" id="ARBA00006462"/>
    </source>
</evidence>
<dbReference type="STRING" id="37992.A0A4Z0YSP0"/>
<keyword evidence="4" id="KW-0735">Signal-anchor</keyword>
<accession>A0A4Z0YSP0</accession>
<proteinExistence type="inferred from homology"/>
<evidence type="ECO:0008006" key="10">
    <source>
        <dbReference type="Google" id="ProtNLM"/>
    </source>
</evidence>
<evidence type="ECO:0000256" key="4">
    <source>
        <dbReference type="ARBA" id="ARBA00022968"/>
    </source>
</evidence>
<keyword evidence="5 7" id="KW-1133">Transmembrane helix</keyword>
<reference evidence="8 9" key="1">
    <citation type="submission" date="2019-03" db="EMBL/GenBank/DDBJ databases">
        <title>Draft genome sequence of Xylaria hypoxylon DSM 108379, a ubiquitous saprotrophic-parasitic fungi on hardwood.</title>
        <authorList>
            <person name="Buettner E."/>
            <person name="Leonhardt S."/>
            <person name="Gebauer A.M."/>
            <person name="Liers C."/>
            <person name="Hofrichter M."/>
            <person name="Kellner H."/>
        </authorList>
    </citation>
    <scope>NUCLEOTIDE SEQUENCE [LARGE SCALE GENOMIC DNA]</scope>
    <source>
        <strain evidence="8 9">DSM 108379</strain>
    </source>
</reference>
<sequence>MSLTLIWSRNRRRLITYVGVLILLIGAFHVLYEYRRVSFVTDDSVTTPDEKGHQGDPCASLGGLEDVFVIVRTGSNEVHQKLPPLLNTTLPCFQHYGIWSDREEEFAGLHIADALDEIDPDLLEQHSDFEYYRYLQEYGKGAVLSDEVVGWVDAPNTGLGRDTPAWKLDKWKFVPVARKAYRQHPTSRWYAFIEGDTYVLWASLLAWLSDIDASQPYYIGRQMNLGSEVFAYGGAGIIISNPAMELLIEQHTKDPEGYDELTINQWAGDFILSKVMSDAGVELSQVWPTLEGEMPSMLDLKSMSTKGYRLWCYYATSYHHMTADDIYLYHDFEQRWNPVVSYPSPISIRVLATNVRPRLQEPNVSTPWRYFP</sequence>
<dbReference type="GO" id="GO:0016020">
    <property type="term" value="C:membrane"/>
    <property type="evidence" value="ECO:0007669"/>
    <property type="project" value="UniProtKB-SubCell"/>
</dbReference>
<comment type="subcellular location">
    <subcellularLocation>
        <location evidence="1">Membrane</location>
        <topology evidence="1">Single-pass type II membrane protein</topology>
    </subcellularLocation>
</comment>
<dbReference type="PANTHER" id="PTHR23033">
    <property type="entry name" value="BETA1,3-GALACTOSYLTRANSFERASE"/>
    <property type="match status" value="1"/>
</dbReference>
<protein>
    <recommendedName>
        <fullName evidence="10">Hexosyltransferase</fullName>
    </recommendedName>
</protein>
<evidence type="ECO:0000313" key="9">
    <source>
        <dbReference type="Proteomes" id="UP000297716"/>
    </source>
</evidence>
<dbReference type="PANTHER" id="PTHR23033:SF47">
    <property type="entry name" value="APPLE DOMAIN-CONTAINING PROTEIN-RELATED"/>
    <property type="match status" value="1"/>
</dbReference>